<reference evidence="3" key="1">
    <citation type="journal article" date="2019" name="Int. J. Syst. Evol. Microbiol.">
        <title>The Global Catalogue of Microorganisms (GCM) 10K type strain sequencing project: providing services to taxonomists for standard genome sequencing and annotation.</title>
        <authorList>
            <consortium name="The Broad Institute Genomics Platform"/>
            <consortium name="The Broad Institute Genome Sequencing Center for Infectious Disease"/>
            <person name="Wu L."/>
            <person name="Ma J."/>
        </authorList>
    </citation>
    <scope>NUCLEOTIDE SEQUENCE [LARGE SCALE GENOMIC DNA]</scope>
    <source>
        <strain evidence="3">CGMCC 4.7643</strain>
    </source>
</reference>
<evidence type="ECO:0000313" key="2">
    <source>
        <dbReference type="EMBL" id="MFD2457313.1"/>
    </source>
</evidence>
<feature type="signal peptide" evidence="1">
    <location>
        <begin position="1"/>
        <end position="29"/>
    </location>
</feature>
<protein>
    <recommendedName>
        <fullName evidence="4">Extracellular repeat, HAF family</fullName>
    </recommendedName>
</protein>
<dbReference type="RefSeq" id="WP_345388514.1">
    <property type="nucleotide sequence ID" value="NZ_BAABHG010000003.1"/>
</dbReference>
<name>A0ABW5G8X7_9PSEU</name>
<dbReference type="Proteomes" id="UP001597419">
    <property type="component" value="Unassembled WGS sequence"/>
</dbReference>
<comment type="caution">
    <text evidence="2">The sequence shown here is derived from an EMBL/GenBank/DDBJ whole genome shotgun (WGS) entry which is preliminary data.</text>
</comment>
<evidence type="ECO:0000313" key="3">
    <source>
        <dbReference type="Proteomes" id="UP001597419"/>
    </source>
</evidence>
<gene>
    <name evidence="2" type="ORF">ACFSYJ_01825</name>
</gene>
<sequence length="340" mass="35508">MKLRSTLRTGVLAVASLTMATLAVSPADAADAAPGWQVSYLATPDGYPDAVGVVHGTDSHGGYAGTLKLGDSDQVVTWKDGQPTVHPLPTGWSRPKVGGENWAGTVVGEVTIGKGQQAFMLTEAGFELLPSPAGYPYLGATAINNRGDVVAYGFDTRGTGQSVLWRADDRAHPEVLTSAGIFSGAADIDDDGTVLLNRYPEAMLWKDGVVRKLTSPEPGGLTRGEAIRNGVVVGMHLTYQTSARQGLLWHDTDAPTPLPGAFTANKINRFGLVAGRATSQTGPLGTWLGTHRVGDLPLPEGMTNVGDPGALGDDGTVVGTVGSTRLTLDVGRPVIWRPHL</sequence>
<evidence type="ECO:0000256" key="1">
    <source>
        <dbReference type="SAM" id="SignalP"/>
    </source>
</evidence>
<proteinExistence type="predicted"/>
<keyword evidence="3" id="KW-1185">Reference proteome</keyword>
<dbReference type="EMBL" id="JBHUKU010000002">
    <property type="protein sequence ID" value="MFD2457313.1"/>
    <property type="molecule type" value="Genomic_DNA"/>
</dbReference>
<evidence type="ECO:0008006" key="4">
    <source>
        <dbReference type="Google" id="ProtNLM"/>
    </source>
</evidence>
<feature type="chain" id="PRO_5045458568" description="Extracellular repeat, HAF family" evidence="1">
    <location>
        <begin position="30"/>
        <end position="340"/>
    </location>
</feature>
<keyword evidence="1" id="KW-0732">Signal</keyword>
<organism evidence="2 3">
    <name type="scientific">Amycolatopsis samaneae</name>
    <dbReference type="NCBI Taxonomy" id="664691"/>
    <lineage>
        <taxon>Bacteria</taxon>
        <taxon>Bacillati</taxon>
        <taxon>Actinomycetota</taxon>
        <taxon>Actinomycetes</taxon>
        <taxon>Pseudonocardiales</taxon>
        <taxon>Pseudonocardiaceae</taxon>
        <taxon>Amycolatopsis</taxon>
    </lineage>
</organism>
<accession>A0ABW5G8X7</accession>